<keyword evidence="2 5" id="KW-0812">Transmembrane</keyword>
<dbReference type="EMBL" id="JAACFV010000128">
    <property type="protein sequence ID" value="KAF7504766.1"/>
    <property type="molecule type" value="Genomic_DNA"/>
</dbReference>
<dbReference type="Pfam" id="PF01124">
    <property type="entry name" value="MAPEG"/>
    <property type="match status" value="1"/>
</dbReference>
<comment type="subcellular location">
    <subcellularLocation>
        <location evidence="1">Membrane</location>
        <topology evidence="1">Multi-pass membrane protein</topology>
    </subcellularLocation>
</comment>
<evidence type="ECO:0000256" key="3">
    <source>
        <dbReference type="ARBA" id="ARBA00022989"/>
    </source>
</evidence>
<evidence type="ECO:0000256" key="2">
    <source>
        <dbReference type="ARBA" id="ARBA00022692"/>
    </source>
</evidence>
<evidence type="ECO:0000256" key="1">
    <source>
        <dbReference type="ARBA" id="ARBA00004141"/>
    </source>
</evidence>
<dbReference type="SUPFAM" id="SSF161084">
    <property type="entry name" value="MAPEG domain-like"/>
    <property type="match status" value="1"/>
</dbReference>
<dbReference type="GO" id="GO:0005635">
    <property type="term" value="C:nuclear envelope"/>
    <property type="evidence" value="ECO:0007669"/>
    <property type="project" value="TreeGrafter"/>
</dbReference>
<evidence type="ECO:0000313" key="6">
    <source>
        <dbReference type="EMBL" id="KAF7504766.1"/>
    </source>
</evidence>
<organism evidence="6 7">
    <name type="scientific">Endocarpon pusillum</name>
    <dbReference type="NCBI Taxonomy" id="364733"/>
    <lineage>
        <taxon>Eukaryota</taxon>
        <taxon>Fungi</taxon>
        <taxon>Dikarya</taxon>
        <taxon>Ascomycota</taxon>
        <taxon>Pezizomycotina</taxon>
        <taxon>Eurotiomycetes</taxon>
        <taxon>Chaetothyriomycetidae</taxon>
        <taxon>Verrucariales</taxon>
        <taxon>Verrucariaceae</taxon>
        <taxon>Endocarpon</taxon>
    </lineage>
</organism>
<keyword evidence="3 5" id="KW-1133">Transmembrane helix</keyword>
<keyword evidence="4 5" id="KW-0472">Membrane</keyword>
<comment type="caution">
    <text evidence="6">The sequence shown here is derived from an EMBL/GenBank/DDBJ whole genome shotgun (WGS) entry which is preliminary data.</text>
</comment>
<feature type="transmembrane region" description="Helical" evidence="5">
    <location>
        <begin position="81"/>
        <end position="104"/>
    </location>
</feature>
<dbReference type="Gene3D" id="1.20.120.550">
    <property type="entry name" value="Membrane associated eicosanoid/glutathione metabolism-like domain"/>
    <property type="match status" value="1"/>
</dbReference>
<dbReference type="InterPro" id="IPR001129">
    <property type="entry name" value="Membr-assoc_MAPEG"/>
</dbReference>
<gene>
    <name evidence="6" type="ORF">GJ744_001767</name>
</gene>
<dbReference type="OrthoDB" id="410651at2759"/>
<dbReference type="GO" id="GO:0004602">
    <property type="term" value="F:glutathione peroxidase activity"/>
    <property type="evidence" value="ECO:0007669"/>
    <property type="project" value="TreeGrafter"/>
</dbReference>
<evidence type="ECO:0000256" key="5">
    <source>
        <dbReference type="SAM" id="Phobius"/>
    </source>
</evidence>
<protein>
    <recommendedName>
        <fullName evidence="8">Microsomal glutathione S-transferase 3</fullName>
    </recommendedName>
</protein>
<dbReference type="AlphaFoldDB" id="A0A8H7ACU0"/>
<dbReference type="PANTHER" id="PTHR10250:SF26">
    <property type="entry name" value="GLUTATHIONE S-TRANSFERASE 3, MITOCHONDRIAL"/>
    <property type="match status" value="1"/>
</dbReference>
<dbReference type="InterPro" id="IPR050997">
    <property type="entry name" value="MAPEG"/>
</dbReference>
<dbReference type="GO" id="GO:0016020">
    <property type="term" value="C:membrane"/>
    <property type="evidence" value="ECO:0007669"/>
    <property type="project" value="UniProtKB-SubCell"/>
</dbReference>
<dbReference type="GO" id="GO:0004364">
    <property type="term" value="F:glutathione transferase activity"/>
    <property type="evidence" value="ECO:0007669"/>
    <property type="project" value="TreeGrafter"/>
</dbReference>
<accession>A0A8H7ACU0</accession>
<evidence type="ECO:0000256" key="4">
    <source>
        <dbReference type="ARBA" id="ARBA00023136"/>
    </source>
</evidence>
<dbReference type="InterPro" id="IPR023352">
    <property type="entry name" value="MAPEG-like_dom_sf"/>
</dbReference>
<proteinExistence type="predicted"/>
<sequence>MTNITVPKNYGYVLGISLIATPLLAFAHGTITGSKRRAANVPYPNAYATAQEMKANPAAYTFNCAQRAHAQFMEHAPQTMMYMLVAGLQYPNATIALGLGWLVARMLYLYGYIFSDKPQGRGRYLGTGFYFAQAGLWGLVGMTALKIIS</sequence>
<dbReference type="PANTHER" id="PTHR10250">
    <property type="entry name" value="MICROSOMAL GLUTATHIONE S-TRANSFERASE"/>
    <property type="match status" value="1"/>
</dbReference>
<keyword evidence="7" id="KW-1185">Reference proteome</keyword>
<evidence type="ECO:0000313" key="7">
    <source>
        <dbReference type="Proteomes" id="UP000606974"/>
    </source>
</evidence>
<evidence type="ECO:0008006" key="8">
    <source>
        <dbReference type="Google" id="ProtNLM"/>
    </source>
</evidence>
<dbReference type="GO" id="GO:0005783">
    <property type="term" value="C:endoplasmic reticulum"/>
    <property type="evidence" value="ECO:0007669"/>
    <property type="project" value="TreeGrafter"/>
</dbReference>
<reference evidence="6" key="1">
    <citation type="submission" date="2020-02" db="EMBL/GenBank/DDBJ databases">
        <authorList>
            <person name="Palmer J.M."/>
        </authorList>
    </citation>
    <scope>NUCLEOTIDE SEQUENCE</scope>
    <source>
        <strain evidence="6">EPUS1.4</strain>
        <tissue evidence="6">Thallus</tissue>
    </source>
</reference>
<feature type="transmembrane region" description="Helical" evidence="5">
    <location>
        <begin position="12"/>
        <end position="31"/>
    </location>
</feature>
<dbReference type="Proteomes" id="UP000606974">
    <property type="component" value="Unassembled WGS sequence"/>
</dbReference>
<feature type="transmembrane region" description="Helical" evidence="5">
    <location>
        <begin position="124"/>
        <end position="145"/>
    </location>
</feature>
<name>A0A8H7ACU0_9EURO</name>